<reference evidence="2" key="1">
    <citation type="submission" date="2016-10" db="EMBL/GenBank/DDBJ databases">
        <authorList>
            <person name="Varghese N."/>
            <person name="Submissions S."/>
        </authorList>
    </citation>
    <scope>NUCLEOTIDE SEQUENCE [LARGE SCALE GENOMIC DNA]</scope>
    <source>
        <strain evidence="2">DSM 17044</strain>
    </source>
</reference>
<dbReference type="EMBL" id="FOAP01000020">
    <property type="protein sequence ID" value="SEM63530.1"/>
    <property type="molecule type" value="Genomic_DNA"/>
</dbReference>
<dbReference type="Proteomes" id="UP000182719">
    <property type="component" value="Unassembled WGS sequence"/>
</dbReference>
<dbReference type="SUPFAM" id="SSF56317">
    <property type="entry name" value="Carbon-nitrogen hydrolase"/>
    <property type="match status" value="1"/>
</dbReference>
<keyword evidence="2" id="KW-1185">Reference proteome</keyword>
<dbReference type="PANTHER" id="PTHR46044">
    <property type="entry name" value="NITRILASE"/>
    <property type="match status" value="1"/>
</dbReference>
<sequence>MGAGPVYGQEVVLTAEVDLAEIVRSKYDFDVAGHYSRPGIFQLTVDESPRSVVARKA</sequence>
<dbReference type="PANTHER" id="PTHR46044:SF1">
    <property type="entry name" value="CN HYDROLASE DOMAIN-CONTAINING PROTEIN"/>
    <property type="match status" value="1"/>
</dbReference>
<organism evidence="1 2">
    <name type="scientific">Stigmatella aurantiaca</name>
    <dbReference type="NCBI Taxonomy" id="41"/>
    <lineage>
        <taxon>Bacteria</taxon>
        <taxon>Pseudomonadati</taxon>
        <taxon>Myxococcota</taxon>
        <taxon>Myxococcia</taxon>
        <taxon>Myxococcales</taxon>
        <taxon>Cystobacterineae</taxon>
        <taxon>Archangiaceae</taxon>
        <taxon>Stigmatella</taxon>
    </lineage>
</organism>
<gene>
    <name evidence="1" type="ORF">SAMN05444354_12019</name>
</gene>
<accession>A0A1H7ZYK1</accession>
<protein>
    <submittedName>
        <fullName evidence="1">Nitrilase</fullName>
    </submittedName>
</protein>
<name>A0A1H7ZYK1_STIAU</name>
<evidence type="ECO:0000313" key="2">
    <source>
        <dbReference type="Proteomes" id="UP000182719"/>
    </source>
</evidence>
<dbReference type="InterPro" id="IPR036526">
    <property type="entry name" value="C-N_Hydrolase_sf"/>
</dbReference>
<dbReference type="InterPro" id="IPR044149">
    <property type="entry name" value="Nitrilases_CHs"/>
</dbReference>
<dbReference type="RefSeq" id="WP_177241507.1">
    <property type="nucleotide sequence ID" value="NZ_FOAP01000020.1"/>
</dbReference>
<dbReference type="GO" id="GO:0003824">
    <property type="term" value="F:catalytic activity"/>
    <property type="evidence" value="ECO:0007669"/>
    <property type="project" value="InterPro"/>
</dbReference>
<evidence type="ECO:0000313" key="1">
    <source>
        <dbReference type="EMBL" id="SEM63530.1"/>
    </source>
</evidence>
<dbReference type="AlphaFoldDB" id="A0A1H7ZYK1"/>
<proteinExistence type="predicted"/>